<protein>
    <submittedName>
        <fullName evidence="2">Uncharacterized protein</fullName>
    </submittedName>
</protein>
<reference evidence="2" key="1">
    <citation type="submission" date="2021-09" db="EMBL/GenBank/DDBJ databases">
        <title>The genome of Mauremys mutica provides insights into the evolution of semi-aquatic lifestyle.</title>
        <authorList>
            <person name="Gong S."/>
            <person name="Gao Y."/>
        </authorList>
    </citation>
    <scope>NUCLEOTIDE SEQUENCE</scope>
    <source>
        <strain evidence="2">MM-2020</strain>
        <tissue evidence="2">Muscle</tissue>
    </source>
</reference>
<evidence type="ECO:0000256" key="1">
    <source>
        <dbReference type="SAM" id="MobiDB-lite"/>
    </source>
</evidence>
<dbReference type="EMBL" id="JAHDVG010000465">
    <property type="protein sequence ID" value="KAH1183484.1"/>
    <property type="molecule type" value="Genomic_DNA"/>
</dbReference>
<proteinExistence type="predicted"/>
<organism evidence="2 3">
    <name type="scientific">Mauremys mutica</name>
    <name type="common">yellowpond turtle</name>
    <dbReference type="NCBI Taxonomy" id="74926"/>
    <lineage>
        <taxon>Eukaryota</taxon>
        <taxon>Metazoa</taxon>
        <taxon>Chordata</taxon>
        <taxon>Craniata</taxon>
        <taxon>Vertebrata</taxon>
        <taxon>Euteleostomi</taxon>
        <taxon>Archelosauria</taxon>
        <taxon>Testudinata</taxon>
        <taxon>Testudines</taxon>
        <taxon>Cryptodira</taxon>
        <taxon>Durocryptodira</taxon>
        <taxon>Testudinoidea</taxon>
        <taxon>Geoemydidae</taxon>
        <taxon>Geoemydinae</taxon>
        <taxon>Mauremys</taxon>
    </lineage>
</organism>
<keyword evidence="3" id="KW-1185">Reference proteome</keyword>
<accession>A0A9D3XMS8</accession>
<name>A0A9D3XMS8_9SAUR</name>
<evidence type="ECO:0000313" key="2">
    <source>
        <dbReference type="EMBL" id="KAH1183484.1"/>
    </source>
</evidence>
<sequence>MCAMTHKEAAHFPGMLRTLTWVIQCVSTLSTFPTHLLHSTCSPESYLMLCDPAPQLLYGSAAHPWAGEEPEDCNSRGQSKDSCSCLGRSVETPSPSMPTLSLPPPTEQPTGRLL</sequence>
<dbReference type="AlphaFoldDB" id="A0A9D3XMS8"/>
<comment type="caution">
    <text evidence="2">The sequence shown here is derived from an EMBL/GenBank/DDBJ whole genome shotgun (WGS) entry which is preliminary data.</text>
</comment>
<gene>
    <name evidence="2" type="ORF">KIL84_014100</name>
</gene>
<dbReference type="Proteomes" id="UP000827986">
    <property type="component" value="Unassembled WGS sequence"/>
</dbReference>
<feature type="region of interest" description="Disordered" evidence="1">
    <location>
        <begin position="66"/>
        <end position="114"/>
    </location>
</feature>
<evidence type="ECO:0000313" key="3">
    <source>
        <dbReference type="Proteomes" id="UP000827986"/>
    </source>
</evidence>